<comment type="caution">
    <text evidence="1">The sequence shown here is derived from an EMBL/GenBank/DDBJ whole genome shotgun (WGS) entry which is preliminary data.</text>
</comment>
<evidence type="ECO:0000313" key="1">
    <source>
        <dbReference type="EMBL" id="MBC6469621.1"/>
    </source>
</evidence>
<dbReference type="EMBL" id="JABVEC010000029">
    <property type="protein sequence ID" value="MBC6469621.1"/>
    <property type="molecule type" value="Genomic_DNA"/>
</dbReference>
<evidence type="ECO:0000313" key="2">
    <source>
        <dbReference type="Proteomes" id="UP000805614"/>
    </source>
</evidence>
<dbReference type="PANTHER" id="PTHR35332:SF2">
    <property type="entry name" value="REGULATION OF ENOLASE PROTEIN 1"/>
    <property type="match status" value="1"/>
</dbReference>
<dbReference type="InterPro" id="IPR009784">
    <property type="entry name" value="DUF1349"/>
</dbReference>
<dbReference type="RefSeq" id="WP_187246668.1">
    <property type="nucleotide sequence ID" value="NZ_BAAAOK010000001.1"/>
</dbReference>
<gene>
    <name evidence="1" type="ORF">HKK74_29620</name>
</gene>
<name>A0ABR7LXP6_9ACTN</name>
<accession>A0ABR7LXP6</accession>
<protein>
    <submittedName>
        <fullName evidence="1">DUF1349 domain-containing protein</fullName>
    </submittedName>
</protein>
<dbReference type="Pfam" id="PF07081">
    <property type="entry name" value="DUF1349"/>
    <property type="match status" value="1"/>
</dbReference>
<sequence>MDEPIDLSPVPVPMRWLLTPKDWSVSDGALTITAGPRTDLFVDPETGVKTVTAPALTAPLPGDFTLSARVRADLTADFDAGVLMLWANPRAWAKLCLERSPQGESTIVSVVTRDVSDDCNSFTVDGDHVWLRISRFGGTFAFHAATDGRYWRLIRLFAHDEAQRMSVGFLAQSPTGDGCGVTFDDIRYSPGRPADLRNGD</sequence>
<dbReference type="PANTHER" id="PTHR35332">
    <property type="entry name" value="REGULATION OF ENOLASE PROTEIN 1"/>
    <property type="match status" value="1"/>
</dbReference>
<organism evidence="1 2">
    <name type="scientific">Actinomadura alba</name>
    <dbReference type="NCBI Taxonomy" id="406431"/>
    <lineage>
        <taxon>Bacteria</taxon>
        <taxon>Bacillati</taxon>
        <taxon>Actinomycetota</taxon>
        <taxon>Actinomycetes</taxon>
        <taxon>Streptosporangiales</taxon>
        <taxon>Thermomonosporaceae</taxon>
        <taxon>Actinomadura</taxon>
    </lineage>
</organism>
<dbReference type="Proteomes" id="UP000805614">
    <property type="component" value="Unassembled WGS sequence"/>
</dbReference>
<proteinExistence type="predicted"/>
<dbReference type="SUPFAM" id="SSF49899">
    <property type="entry name" value="Concanavalin A-like lectins/glucanases"/>
    <property type="match status" value="1"/>
</dbReference>
<keyword evidence="2" id="KW-1185">Reference proteome</keyword>
<dbReference type="Gene3D" id="2.60.120.200">
    <property type="match status" value="1"/>
</dbReference>
<reference evidence="1 2" key="1">
    <citation type="submission" date="2020-06" db="EMBL/GenBank/DDBJ databases">
        <title>Actinomadura xiongansis sp. nov., isolated from soil of Baiyangdian.</title>
        <authorList>
            <person name="Zhang X."/>
        </authorList>
    </citation>
    <scope>NUCLEOTIDE SEQUENCE [LARGE SCALE GENOMIC DNA]</scope>
    <source>
        <strain evidence="1 2">HBUM206468</strain>
    </source>
</reference>
<dbReference type="InterPro" id="IPR013320">
    <property type="entry name" value="ConA-like_dom_sf"/>
</dbReference>